<dbReference type="EMBL" id="JBBPFD010000022">
    <property type="protein sequence ID" value="KAK7881376.1"/>
    <property type="molecule type" value="Genomic_DNA"/>
</dbReference>
<evidence type="ECO:0000313" key="2">
    <source>
        <dbReference type="Proteomes" id="UP001460270"/>
    </source>
</evidence>
<reference evidence="2" key="1">
    <citation type="submission" date="2024-04" db="EMBL/GenBank/DDBJ databases">
        <title>Salinicola lusitanus LLJ914,a marine bacterium isolated from the Okinawa Trough.</title>
        <authorList>
            <person name="Li J."/>
        </authorList>
    </citation>
    <scope>NUCLEOTIDE SEQUENCE [LARGE SCALE GENOMIC DNA]</scope>
</reference>
<dbReference type="Proteomes" id="UP001460270">
    <property type="component" value="Unassembled WGS sequence"/>
</dbReference>
<proteinExistence type="predicted"/>
<evidence type="ECO:0000313" key="1">
    <source>
        <dbReference type="EMBL" id="KAK7881376.1"/>
    </source>
</evidence>
<keyword evidence="2" id="KW-1185">Reference proteome</keyword>
<accession>A0AAW0MXN1</accession>
<comment type="caution">
    <text evidence="1">The sequence shown here is derived from an EMBL/GenBank/DDBJ whole genome shotgun (WGS) entry which is preliminary data.</text>
</comment>
<sequence>MLSNGTWDMETRQILLSMFVRLVQSLSVNILRLVIPMQEVRVRSMTDEESTRAFHTISTVLQQSIGEIFARALNVPITGVDTDDSKELTDMIESEVTQKVNSALSAASQEEQMGSVNSPLSADTGLRMVDKAKACLRACLSALRCSCVSSRSCTNSTTEIVDPATPRVASESAIYNTKKGPCYCCFSIFARKSFSKMQENLDDKIPSTTQLESTTPIKSITPEVLRTSATHVSTGVSGRRASPLKSPEIDYEIIRQDVDKLFRELNLAKRPGLAVSQRRLCEVLRGDEMNRFSQRLTDIMYCHFNLMDASAQAVSPNTNRQRTPKTHNLQLVYTIVEAEVTSYLTKLAHFLQQDIFDMDLFERSMENPPVVTPVYKLWHEPTPSHISRACQVSSSSLRSKTSETSQVSEQSFNGRRHDLFERSMVHPKACVPSFISRDVPAIVLRTPPETELSQSQSMMQCLIASLMIKMFKGKVMLHPKDRTFQVIYNRLTKKAWQEIYIPDKQLKPTEKNLKQIIDGVLHDLQEEYGTAHQMLRSALDETNGTFDDKVVKLLQIHLCLIKPPLLTRIGRFFRKCFCMRCESD</sequence>
<protein>
    <submittedName>
        <fullName evidence="1">Uncharacterized protein</fullName>
    </submittedName>
</protein>
<dbReference type="AlphaFoldDB" id="A0AAW0MXN1"/>
<name>A0AAW0MXN1_9GOBI</name>
<gene>
    <name evidence="1" type="ORF">WMY93_029785</name>
</gene>
<organism evidence="1 2">
    <name type="scientific">Mugilogobius chulae</name>
    <name type="common">yellowstripe goby</name>
    <dbReference type="NCBI Taxonomy" id="88201"/>
    <lineage>
        <taxon>Eukaryota</taxon>
        <taxon>Metazoa</taxon>
        <taxon>Chordata</taxon>
        <taxon>Craniata</taxon>
        <taxon>Vertebrata</taxon>
        <taxon>Euteleostomi</taxon>
        <taxon>Actinopterygii</taxon>
        <taxon>Neopterygii</taxon>
        <taxon>Teleostei</taxon>
        <taxon>Neoteleostei</taxon>
        <taxon>Acanthomorphata</taxon>
        <taxon>Gobiaria</taxon>
        <taxon>Gobiiformes</taxon>
        <taxon>Gobioidei</taxon>
        <taxon>Gobiidae</taxon>
        <taxon>Gobionellinae</taxon>
        <taxon>Mugilogobius</taxon>
    </lineage>
</organism>